<dbReference type="Proteomes" id="UP000242715">
    <property type="component" value="Unassembled WGS sequence"/>
</dbReference>
<gene>
    <name evidence="1" type="ORF">TSUD_180640</name>
</gene>
<evidence type="ECO:0000313" key="1">
    <source>
        <dbReference type="EMBL" id="GAU44637.1"/>
    </source>
</evidence>
<reference evidence="2" key="1">
    <citation type="journal article" date="2017" name="Front. Plant Sci.">
        <title>Climate Clever Clovers: New Paradigm to Reduce the Environmental Footprint of Ruminants by Breeding Low Methanogenic Forages Utilizing Haplotype Variation.</title>
        <authorList>
            <person name="Kaur P."/>
            <person name="Appels R."/>
            <person name="Bayer P.E."/>
            <person name="Keeble-Gagnere G."/>
            <person name="Wang J."/>
            <person name="Hirakawa H."/>
            <person name="Shirasawa K."/>
            <person name="Vercoe P."/>
            <person name="Stefanova K."/>
            <person name="Durmic Z."/>
            <person name="Nichols P."/>
            <person name="Revell C."/>
            <person name="Isobe S.N."/>
            <person name="Edwards D."/>
            <person name="Erskine W."/>
        </authorList>
    </citation>
    <scope>NUCLEOTIDE SEQUENCE [LARGE SCALE GENOMIC DNA]</scope>
    <source>
        <strain evidence="2">cv. Daliak</strain>
    </source>
</reference>
<proteinExistence type="predicted"/>
<name>A0A2Z6PIR9_TRISU</name>
<evidence type="ECO:0000313" key="2">
    <source>
        <dbReference type="Proteomes" id="UP000242715"/>
    </source>
</evidence>
<dbReference type="AlphaFoldDB" id="A0A2Z6PIR9"/>
<accession>A0A2Z6PIR9</accession>
<keyword evidence="2" id="KW-1185">Reference proteome</keyword>
<organism evidence="1 2">
    <name type="scientific">Trifolium subterraneum</name>
    <name type="common">Subterranean clover</name>
    <dbReference type="NCBI Taxonomy" id="3900"/>
    <lineage>
        <taxon>Eukaryota</taxon>
        <taxon>Viridiplantae</taxon>
        <taxon>Streptophyta</taxon>
        <taxon>Embryophyta</taxon>
        <taxon>Tracheophyta</taxon>
        <taxon>Spermatophyta</taxon>
        <taxon>Magnoliopsida</taxon>
        <taxon>eudicotyledons</taxon>
        <taxon>Gunneridae</taxon>
        <taxon>Pentapetalae</taxon>
        <taxon>rosids</taxon>
        <taxon>fabids</taxon>
        <taxon>Fabales</taxon>
        <taxon>Fabaceae</taxon>
        <taxon>Papilionoideae</taxon>
        <taxon>50 kb inversion clade</taxon>
        <taxon>NPAAA clade</taxon>
        <taxon>Hologalegina</taxon>
        <taxon>IRL clade</taxon>
        <taxon>Trifolieae</taxon>
        <taxon>Trifolium</taxon>
    </lineage>
</organism>
<dbReference type="EMBL" id="DF974060">
    <property type="protein sequence ID" value="GAU44637.1"/>
    <property type="molecule type" value="Genomic_DNA"/>
</dbReference>
<sequence length="69" mass="7618">MGEANPPPPPPRRTMGEYCRRTETKQLSWGSDQGIPLFAFSQTGHAKDCLYDSDLKGVGRQVLRANGPE</sequence>
<protein>
    <submittedName>
        <fullName evidence="1">Uncharacterized protein</fullName>
    </submittedName>
</protein>